<keyword evidence="1" id="KW-0479">Metal-binding</keyword>
<accession>A0ABU2SP54</accession>
<dbReference type="Pfam" id="PF00127">
    <property type="entry name" value="Copper-bind"/>
    <property type="match status" value="1"/>
</dbReference>
<organism evidence="5 6">
    <name type="scientific">Streptomyces hesseae</name>
    <dbReference type="NCBI Taxonomy" id="3075519"/>
    <lineage>
        <taxon>Bacteria</taxon>
        <taxon>Bacillati</taxon>
        <taxon>Actinomycetota</taxon>
        <taxon>Actinomycetes</taxon>
        <taxon>Kitasatosporales</taxon>
        <taxon>Streptomycetaceae</taxon>
        <taxon>Streptomyces</taxon>
    </lineage>
</organism>
<evidence type="ECO:0000313" key="6">
    <source>
        <dbReference type="Proteomes" id="UP001180531"/>
    </source>
</evidence>
<dbReference type="RefSeq" id="WP_311611775.1">
    <property type="nucleotide sequence ID" value="NZ_JAVRFI010000009.1"/>
</dbReference>
<comment type="caution">
    <text evidence="5">The sequence shown here is derived from an EMBL/GenBank/DDBJ whole genome shotgun (WGS) entry which is preliminary data.</text>
</comment>
<protein>
    <submittedName>
        <fullName evidence="5">Plastocyanin/azurin family copper-binding protein</fullName>
    </submittedName>
</protein>
<dbReference type="SUPFAM" id="SSF49503">
    <property type="entry name" value="Cupredoxins"/>
    <property type="match status" value="1"/>
</dbReference>
<dbReference type="PANTHER" id="PTHR36507">
    <property type="entry name" value="BLL1555 PROTEIN"/>
    <property type="match status" value="1"/>
</dbReference>
<keyword evidence="2" id="KW-0186">Copper</keyword>
<feature type="domain" description="Blue (type 1) copper" evidence="4">
    <location>
        <begin position="41"/>
        <end position="118"/>
    </location>
</feature>
<evidence type="ECO:0000256" key="1">
    <source>
        <dbReference type="ARBA" id="ARBA00022723"/>
    </source>
</evidence>
<dbReference type="Gene3D" id="2.60.40.420">
    <property type="entry name" value="Cupredoxins - blue copper proteins"/>
    <property type="match status" value="1"/>
</dbReference>
<proteinExistence type="predicted"/>
<feature type="region of interest" description="Disordered" evidence="3">
    <location>
        <begin position="1"/>
        <end position="37"/>
    </location>
</feature>
<reference evidence="5" key="1">
    <citation type="submission" date="2024-05" db="EMBL/GenBank/DDBJ databases">
        <title>30 novel species of actinomycetes from the DSMZ collection.</title>
        <authorList>
            <person name="Nouioui I."/>
        </authorList>
    </citation>
    <scope>NUCLEOTIDE SEQUENCE</scope>
    <source>
        <strain evidence="5">DSM 40473</strain>
    </source>
</reference>
<dbReference type="Proteomes" id="UP001180531">
    <property type="component" value="Unassembled WGS sequence"/>
</dbReference>
<dbReference type="InterPro" id="IPR000923">
    <property type="entry name" value="BlueCu_1"/>
</dbReference>
<dbReference type="PANTHER" id="PTHR36507:SF1">
    <property type="entry name" value="BLL1555 PROTEIN"/>
    <property type="match status" value="1"/>
</dbReference>
<sequence length="119" mass="12411">MPGRLRLTHEGDKAVEAGSSGAIPPVRGHAPQGRKENPMANVSIHDFAFIPGQLAIAAGDTVVWTNEDGTDHTVTADDGSFDSGAFGQGGTSSRTFTLSGTFPYHCDIHPEMTGTVTVT</sequence>
<keyword evidence="6" id="KW-1185">Reference proteome</keyword>
<dbReference type="EMBL" id="JAVRFI010000009">
    <property type="protein sequence ID" value="MDT0450776.1"/>
    <property type="molecule type" value="Genomic_DNA"/>
</dbReference>
<evidence type="ECO:0000259" key="4">
    <source>
        <dbReference type="Pfam" id="PF00127"/>
    </source>
</evidence>
<dbReference type="InterPro" id="IPR008972">
    <property type="entry name" value="Cupredoxin"/>
</dbReference>
<evidence type="ECO:0000256" key="3">
    <source>
        <dbReference type="SAM" id="MobiDB-lite"/>
    </source>
</evidence>
<dbReference type="InterPro" id="IPR052721">
    <property type="entry name" value="ET_Amicyanin"/>
</dbReference>
<evidence type="ECO:0000256" key="2">
    <source>
        <dbReference type="ARBA" id="ARBA00023008"/>
    </source>
</evidence>
<gene>
    <name evidence="5" type="ORF">RM609_17070</name>
</gene>
<evidence type="ECO:0000313" key="5">
    <source>
        <dbReference type="EMBL" id="MDT0450776.1"/>
    </source>
</evidence>
<name>A0ABU2SP54_9ACTN</name>